<dbReference type="Proteomes" id="UP000321058">
    <property type="component" value="Unassembled WGS sequence"/>
</dbReference>
<keyword evidence="2 4" id="KW-1133">Transmembrane helix</keyword>
<feature type="domain" description="Major facilitator superfamily (MFS) profile" evidence="5">
    <location>
        <begin position="219"/>
        <end position="408"/>
    </location>
</feature>
<dbReference type="EMBL" id="BKAJ01000045">
    <property type="protein sequence ID" value="GEP55749.1"/>
    <property type="molecule type" value="Genomic_DNA"/>
</dbReference>
<reference evidence="6 7" key="1">
    <citation type="submission" date="2019-07" db="EMBL/GenBank/DDBJ databases">
        <title>Whole genome shotgun sequence of Reyranella soli NBRC 108950.</title>
        <authorList>
            <person name="Hosoyama A."/>
            <person name="Uohara A."/>
            <person name="Ohji S."/>
            <person name="Ichikawa N."/>
        </authorList>
    </citation>
    <scope>NUCLEOTIDE SEQUENCE [LARGE SCALE GENOMIC DNA]</scope>
    <source>
        <strain evidence="6 7">NBRC 108950</strain>
    </source>
</reference>
<evidence type="ECO:0000256" key="2">
    <source>
        <dbReference type="ARBA" id="ARBA00022989"/>
    </source>
</evidence>
<name>A0A512N9U1_9HYPH</name>
<feature type="transmembrane region" description="Helical" evidence="4">
    <location>
        <begin position="380"/>
        <end position="402"/>
    </location>
</feature>
<dbReference type="InterPro" id="IPR011701">
    <property type="entry name" value="MFS"/>
</dbReference>
<dbReference type="AlphaFoldDB" id="A0A512N9U1"/>
<feature type="transmembrane region" description="Helical" evidence="4">
    <location>
        <begin position="347"/>
        <end position="368"/>
    </location>
</feature>
<keyword evidence="3 4" id="KW-0472">Membrane</keyword>
<keyword evidence="1 4" id="KW-0812">Transmembrane</keyword>
<dbReference type="InterPro" id="IPR050327">
    <property type="entry name" value="Proton-linked_MCT"/>
</dbReference>
<organism evidence="6 7">
    <name type="scientific">Reyranella soli</name>
    <dbReference type="NCBI Taxonomy" id="1230389"/>
    <lineage>
        <taxon>Bacteria</taxon>
        <taxon>Pseudomonadati</taxon>
        <taxon>Pseudomonadota</taxon>
        <taxon>Alphaproteobacteria</taxon>
        <taxon>Hyphomicrobiales</taxon>
        <taxon>Reyranellaceae</taxon>
        <taxon>Reyranella</taxon>
    </lineage>
</organism>
<keyword evidence="7" id="KW-1185">Reference proteome</keyword>
<dbReference type="SUPFAM" id="SSF103473">
    <property type="entry name" value="MFS general substrate transporter"/>
    <property type="match status" value="1"/>
</dbReference>
<evidence type="ECO:0000259" key="5">
    <source>
        <dbReference type="PROSITE" id="PS50850"/>
    </source>
</evidence>
<sequence>MSRFFYGWRIVAVCLVAAVFANALGLFGAGVYLHVLVESKGWSTGAVSSSIALFYISSALLLVPVGGIIGRAGPQPVFAVGAAALAAGVAAVGQVTQPWQTYVVFVVMGIGWACLSMTAVATTLAPWFERHQGRAVSIASLGASVGGMVGAPILIAGIAWLGLPATTGISAATTLAVVPPLALLVMKRRPQDLGLLPDGAVDVHSVTSSTTQSWSRRSALRTVALRSVMLGFAIGMMMQIGFVTHQVTLLSPSLGAGGTSLTVSATAIAALLGRLVLARFADQMSARLTASVMMTLAAAALAMQALFPVPAVLILGSVLMGLTIGNVTTLAPIIVRREFGPESFGALYGVASCVIQLGMGLGPGFYGLLHDASGSYRVPFLLAAAADLVAALVVSAGAARAVSLQPRR</sequence>
<gene>
    <name evidence="6" type="ORF">RSO01_29150</name>
</gene>
<dbReference type="PANTHER" id="PTHR11360">
    <property type="entry name" value="MONOCARBOXYLATE TRANSPORTER"/>
    <property type="match status" value="1"/>
</dbReference>
<feature type="transmembrane region" description="Helical" evidence="4">
    <location>
        <begin position="254"/>
        <end position="276"/>
    </location>
</feature>
<feature type="transmembrane region" description="Helical" evidence="4">
    <location>
        <begin position="135"/>
        <end position="161"/>
    </location>
</feature>
<feature type="transmembrane region" description="Helical" evidence="4">
    <location>
        <begin position="167"/>
        <end position="186"/>
    </location>
</feature>
<dbReference type="GO" id="GO:0022857">
    <property type="term" value="F:transmembrane transporter activity"/>
    <property type="evidence" value="ECO:0007669"/>
    <property type="project" value="InterPro"/>
</dbReference>
<feature type="transmembrane region" description="Helical" evidence="4">
    <location>
        <begin position="223"/>
        <end position="242"/>
    </location>
</feature>
<feature type="transmembrane region" description="Helical" evidence="4">
    <location>
        <begin position="288"/>
        <end position="307"/>
    </location>
</feature>
<dbReference type="RefSeq" id="WP_170303063.1">
    <property type="nucleotide sequence ID" value="NZ_BKAJ01000045.1"/>
</dbReference>
<dbReference type="PROSITE" id="PS50850">
    <property type="entry name" value="MFS"/>
    <property type="match status" value="1"/>
</dbReference>
<feature type="transmembrane region" description="Helical" evidence="4">
    <location>
        <begin position="102"/>
        <end position="128"/>
    </location>
</feature>
<evidence type="ECO:0000313" key="7">
    <source>
        <dbReference type="Proteomes" id="UP000321058"/>
    </source>
</evidence>
<evidence type="ECO:0000256" key="3">
    <source>
        <dbReference type="ARBA" id="ARBA00023136"/>
    </source>
</evidence>
<feature type="transmembrane region" description="Helical" evidence="4">
    <location>
        <begin position="77"/>
        <end position="96"/>
    </location>
</feature>
<dbReference type="Gene3D" id="1.20.1250.20">
    <property type="entry name" value="MFS general substrate transporter like domains"/>
    <property type="match status" value="2"/>
</dbReference>
<accession>A0A512N9U1</accession>
<proteinExistence type="predicted"/>
<evidence type="ECO:0000256" key="4">
    <source>
        <dbReference type="SAM" id="Phobius"/>
    </source>
</evidence>
<dbReference type="InterPro" id="IPR036259">
    <property type="entry name" value="MFS_trans_sf"/>
</dbReference>
<dbReference type="InterPro" id="IPR020846">
    <property type="entry name" value="MFS_dom"/>
</dbReference>
<dbReference type="Pfam" id="PF07690">
    <property type="entry name" value="MFS_1"/>
    <property type="match status" value="2"/>
</dbReference>
<protein>
    <submittedName>
        <fullName evidence="6">MFS transporter</fullName>
    </submittedName>
</protein>
<evidence type="ECO:0000313" key="6">
    <source>
        <dbReference type="EMBL" id="GEP55749.1"/>
    </source>
</evidence>
<evidence type="ECO:0000256" key="1">
    <source>
        <dbReference type="ARBA" id="ARBA00022692"/>
    </source>
</evidence>
<feature type="transmembrane region" description="Helical" evidence="4">
    <location>
        <begin position="52"/>
        <end position="70"/>
    </location>
</feature>
<comment type="caution">
    <text evidence="6">The sequence shown here is derived from an EMBL/GenBank/DDBJ whole genome shotgun (WGS) entry which is preliminary data.</text>
</comment>
<feature type="transmembrane region" description="Helical" evidence="4">
    <location>
        <begin position="313"/>
        <end position="335"/>
    </location>
</feature>
<dbReference type="PANTHER" id="PTHR11360:SF290">
    <property type="entry name" value="MONOCARBOXYLATE MFS PERMEASE"/>
    <property type="match status" value="1"/>
</dbReference>